<name>A0ABU9M1Y9_9BACT</name>
<proteinExistence type="predicted"/>
<comment type="caution">
    <text evidence="1">The sequence shown here is derived from an EMBL/GenBank/DDBJ whole genome shotgun (WGS) entry which is preliminary data.</text>
</comment>
<evidence type="ECO:0000313" key="1">
    <source>
        <dbReference type="EMBL" id="MEL5996596.1"/>
    </source>
</evidence>
<keyword evidence="2" id="KW-1185">Reference proteome</keyword>
<dbReference type="PROSITE" id="PS51257">
    <property type="entry name" value="PROKAR_LIPOPROTEIN"/>
    <property type="match status" value="1"/>
</dbReference>
<dbReference type="EMBL" id="JBCEVZ010000082">
    <property type="protein sequence ID" value="MEL5996596.1"/>
    <property type="molecule type" value="Genomic_DNA"/>
</dbReference>
<sequence length="160" mass="17857">MPLFRPVRIALFLATGAFGTVGCERPSAASTQLALLTAPKWRLSDYVFCTEARAVPGAYNPGMAGQEPCFRDDITVFGVDGTYVEDEGPLKCRPDVPQARRFKWRFLSEGRELAQWYAPPGVRQEIEYRYKILTLAPTTLVLEGWAPAYSCKVILTYTAV</sequence>
<organism evidence="1 2">
    <name type="scientific">Hymenobacter segetis</name>
    <dbReference type="NCBI Taxonomy" id="2025509"/>
    <lineage>
        <taxon>Bacteria</taxon>
        <taxon>Pseudomonadati</taxon>
        <taxon>Bacteroidota</taxon>
        <taxon>Cytophagia</taxon>
        <taxon>Cytophagales</taxon>
        <taxon>Hymenobacteraceae</taxon>
        <taxon>Hymenobacter</taxon>
    </lineage>
</organism>
<dbReference type="Proteomes" id="UP001479606">
    <property type="component" value="Unassembled WGS sequence"/>
</dbReference>
<protein>
    <recommendedName>
        <fullName evidence="3">Lipoprotein</fullName>
    </recommendedName>
</protein>
<reference evidence="1 2" key="1">
    <citation type="journal article" date="2018" name="Arch. Microbiol.">
        <title>Hymenobacter segetis sp. nov., isolated from soil.</title>
        <authorList>
            <person name="Ten L.N."/>
            <person name="Lim S.J."/>
            <person name="Kim B.O."/>
            <person name="Kang I.K."/>
            <person name="Jung H.Y."/>
        </authorList>
    </citation>
    <scope>NUCLEOTIDE SEQUENCE [LARGE SCALE GENOMIC DNA]</scope>
    <source>
        <strain evidence="1 2">S7-3-11</strain>
    </source>
</reference>
<dbReference type="RefSeq" id="WP_342301097.1">
    <property type="nucleotide sequence ID" value="NZ_JBCEVZ010000082.1"/>
</dbReference>
<evidence type="ECO:0000313" key="2">
    <source>
        <dbReference type="Proteomes" id="UP001479606"/>
    </source>
</evidence>
<gene>
    <name evidence="1" type="ORF">AAFH49_20475</name>
</gene>
<accession>A0ABU9M1Y9</accession>
<evidence type="ECO:0008006" key="3">
    <source>
        <dbReference type="Google" id="ProtNLM"/>
    </source>
</evidence>